<evidence type="ECO:0000313" key="1">
    <source>
        <dbReference type="EMBL" id="KLO09135.1"/>
    </source>
</evidence>
<sequence length="89" mass="9910">MQNVLHSVSTSRIILHLRLTACQPGVVDGSALLSAEYMKKRMAFQNQQNSGDTDSEYDFMPVELEARGSSMDIAGEEKKQYVVVNPCMI</sequence>
<dbReference type="InParanoid" id="A0A0H2RB71"/>
<gene>
    <name evidence="1" type="ORF">SCHPADRAFT_579316</name>
</gene>
<reference evidence="1 2" key="1">
    <citation type="submission" date="2015-04" db="EMBL/GenBank/DDBJ databases">
        <title>Complete genome sequence of Schizopora paradoxa KUC8140, a cosmopolitan wood degrader in East Asia.</title>
        <authorList>
            <consortium name="DOE Joint Genome Institute"/>
            <person name="Min B."/>
            <person name="Park H."/>
            <person name="Jang Y."/>
            <person name="Kim J.-J."/>
            <person name="Kim K.H."/>
            <person name="Pangilinan J."/>
            <person name="Lipzen A."/>
            <person name="Riley R."/>
            <person name="Grigoriev I.V."/>
            <person name="Spatafora J.W."/>
            <person name="Choi I.-G."/>
        </authorList>
    </citation>
    <scope>NUCLEOTIDE SEQUENCE [LARGE SCALE GENOMIC DNA]</scope>
    <source>
        <strain evidence="1 2">KUC8140</strain>
    </source>
</reference>
<evidence type="ECO:0000313" key="2">
    <source>
        <dbReference type="Proteomes" id="UP000053477"/>
    </source>
</evidence>
<name>A0A0H2RB71_9AGAM</name>
<proteinExistence type="predicted"/>
<protein>
    <submittedName>
        <fullName evidence="1">Uncharacterized protein</fullName>
    </submittedName>
</protein>
<organism evidence="1 2">
    <name type="scientific">Schizopora paradoxa</name>
    <dbReference type="NCBI Taxonomy" id="27342"/>
    <lineage>
        <taxon>Eukaryota</taxon>
        <taxon>Fungi</taxon>
        <taxon>Dikarya</taxon>
        <taxon>Basidiomycota</taxon>
        <taxon>Agaricomycotina</taxon>
        <taxon>Agaricomycetes</taxon>
        <taxon>Hymenochaetales</taxon>
        <taxon>Schizoporaceae</taxon>
        <taxon>Schizopora</taxon>
    </lineage>
</organism>
<accession>A0A0H2RB71</accession>
<dbReference type="AlphaFoldDB" id="A0A0H2RB71"/>
<keyword evidence="2" id="KW-1185">Reference proteome</keyword>
<dbReference type="Proteomes" id="UP000053477">
    <property type="component" value="Unassembled WGS sequence"/>
</dbReference>
<dbReference type="EMBL" id="KQ086065">
    <property type="protein sequence ID" value="KLO09135.1"/>
    <property type="molecule type" value="Genomic_DNA"/>
</dbReference>